<dbReference type="AlphaFoldDB" id="A0A6C2UAE0"/>
<name>A0A6C2UAE0_PONDE</name>
<dbReference type="GO" id="GO:0008270">
    <property type="term" value="F:zinc ion binding"/>
    <property type="evidence" value="ECO:0007669"/>
    <property type="project" value="InterPro"/>
</dbReference>
<organism evidence="6 7">
    <name type="scientific">Pontiella desulfatans</name>
    <dbReference type="NCBI Taxonomy" id="2750659"/>
    <lineage>
        <taxon>Bacteria</taxon>
        <taxon>Pseudomonadati</taxon>
        <taxon>Kiritimatiellota</taxon>
        <taxon>Kiritimatiellia</taxon>
        <taxon>Kiritimatiellales</taxon>
        <taxon>Pontiellaceae</taxon>
        <taxon>Pontiella</taxon>
    </lineage>
</organism>
<dbReference type="Proteomes" id="UP000366872">
    <property type="component" value="Unassembled WGS sequence"/>
</dbReference>
<evidence type="ECO:0000256" key="4">
    <source>
        <dbReference type="ARBA" id="ARBA00040194"/>
    </source>
</evidence>
<dbReference type="PANTHER" id="PTHR41286:SF1">
    <property type="entry name" value="HNH NUCLEASE YAJD-RELATED"/>
    <property type="match status" value="1"/>
</dbReference>
<dbReference type="InterPro" id="IPR002711">
    <property type="entry name" value="HNH"/>
</dbReference>
<dbReference type="PANTHER" id="PTHR41286">
    <property type="entry name" value="HNH NUCLEASE YAJD-RELATED"/>
    <property type="match status" value="1"/>
</dbReference>
<evidence type="ECO:0000313" key="7">
    <source>
        <dbReference type="Proteomes" id="UP000366872"/>
    </source>
</evidence>
<gene>
    <name evidence="6" type="ORF">PDESU_05558</name>
</gene>
<dbReference type="CDD" id="cd00085">
    <property type="entry name" value="HNHc"/>
    <property type="match status" value="1"/>
</dbReference>
<keyword evidence="7" id="KW-1185">Reference proteome</keyword>
<feature type="domain" description="HNH nuclease" evidence="5">
    <location>
        <begin position="20"/>
        <end position="76"/>
    </location>
</feature>
<evidence type="ECO:0000256" key="1">
    <source>
        <dbReference type="ARBA" id="ARBA00022722"/>
    </source>
</evidence>
<dbReference type="GO" id="GO:0005829">
    <property type="term" value="C:cytosol"/>
    <property type="evidence" value="ECO:0007669"/>
    <property type="project" value="TreeGrafter"/>
</dbReference>
<dbReference type="NCBIfam" id="NF008448">
    <property type="entry name" value="PRK11295.1"/>
    <property type="match status" value="1"/>
</dbReference>
<accession>A0A6C2UAE0</accession>
<dbReference type="Pfam" id="PF01844">
    <property type="entry name" value="HNH"/>
    <property type="match status" value="1"/>
</dbReference>
<dbReference type="GO" id="GO:0003676">
    <property type="term" value="F:nucleic acid binding"/>
    <property type="evidence" value="ECO:0007669"/>
    <property type="project" value="InterPro"/>
</dbReference>
<evidence type="ECO:0000313" key="6">
    <source>
        <dbReference type="EMBL" id="VGO16965.1"/>
    </source>
</evidence>
<dbReference type="InterPro" id="IPR003615">
    <property type="entry name" value="HNH_nuc"/>
</dbReference>
<comment type="similarity">
    <text evidence="3">Belongs to the HNH nuclease family.</text>
</comment>
<dbReference type="GO" id="GO:0004519">
    <property type="term" value="F:endonuclease activity"/>
    <property type="evidence" value="ECO:0007669"/>
    <property type="project" value="InterPro"/>
</dbReference>
<dbReference type="SMART" id="SM00507">
    <property type="entry name" value="HNHc"/>
    <property type="match status" value="1"/>
</dbReference>
<dbReference type="EMBL" id="CAAHFG010000004">
    <property type="protein sequence ID" value="VGO16965.1"/>
    <property type="molecule type" value="Genomic_DNA"/>
</dbReference>
<evidence type="ECO:0000259" key="5">
    <source>
        <dbReference type="SMART" id="SM00507"/>
    </source>
</evidence>
<reference evidence="6 7" key="1">
    <citation type="submission" date="2019-04" db="EMBL/GenBank/DDBJ databases">
        <authorList>
            <person name="Van Vliet M D."/>
        </authorList>
    </citation>
    <scope>NUCLEOTIDE SEQUENCE [LARGE SCALE GENOMIC DNA]</scope>
    <source>
        <strain evidence="6 7">F1</strain>
    </source>
</reference>
<evidence type="ECO:0000256" key="2">
    <source>
        <dbReference type="ARBA" id="ARBA00022801"/>
    </source>
</evidence>
<keyword evidence="2" id="KW-0378">Hydrolase</keyword>
<sequence>MKQNDALDRIHKQISEKEKGYRAKALKMFPHICGSCAREFEGLKLKELTVHHKDHNHQNNPPDGSNWELLCVYCHDHEHEKHKMKGFGNGTEEAFKGGGFSAFEGLDALFPTSGKDEDSKD</sequence>
<proteinExistence type="inferred from homology"/>
<keyword evidence="1" id="KW-0540">Nuclease</keyword>
<dbReference type="GO" id="GO:0016787">
    <property type="term" value="F:hydrolase activity"/>
    <property type="evidence" value="ECO:0007669"/>
    <property type="project" value="UniProtKB-KW"/>
</dbReference>
<protein>
    <recommendedName>
        <fullName evidence="4">Putative HNH nuclease YajD</fullName>
    </recommendedName>
</protein>
<dbReference type="RefSeq" id="WP_136082472.1">
    <property type="nucleotide sequence ID" value="NZ_CAAHFG010000004.1"/>
</dbReference>
<evidence type="ECO:0000256" key="3">
    <source>
        <dbReference type="ARBA" id="ARBA00038412"/>
    </source>
</evidence>